<dbReference type="Proteomes" id="UP001143856">
    <property type="component" value="Unassembled WGS sequence"/>
</dbReference>
<gene>
    <name evidence="1" type="ORF">NUW58_g1424</name>
</gene>
<evidence type="ECO:0000313" key="2">
    <source>
        <dbReference type="Proteomes" id="UP001143856"/>
    </source>
</evidence>
<dbReference type="EMBL" id="JAPDGR010000153">
    <property type="protein sequence ID" value="KAJ2994903.1"/>
    <property type="molecule type" value="Genomic_DNA"/>
</dbReference>
<proteinExistence type="predicted"/>
<accession>A0ACC1PL90</accession>
<reference evidence="1" key="1">
    <citation type="submission" date="2022-10" db="EMBL/GenBank/DDBJ databases">
        <title>Genome Sequence of Xylaria curta.</title>
        <authorList>
            <person name="Buettner E."/>
        </authorList>
    </citation>
    <scope>NUCLEOTIDE SEQUENCE</scope>
    <source>
        <strain evidence="1">Babe10</strain>
    </source>
</reference>
<keyword evidence="2" id="KW-1185">Reference proteome</keyword>
<protein>
    <submittedName>
        <fullName evidence="1">Uncharacterized protein</fullName>
    </submittedName>
</protein>
<name>A0ACC1PL90_9PEZI</name>
<comment type="caution">
    <text evidence="1">The sequence shown here is derived from an EMBL/GenBank/DDBJ whole genome shotgun (WGS) entry which is preliminary data.</text>
</comment>
<evidence type="ECO:0000313" key="1">
    <source>
        <dbReference type="EMBL" id="KAJ2994903.1"/>
    </source>
</evidence>
<sequence length="150" mass="16345">MKASSIFAITATALISTKAFPINSTSATKAAEVASPTVIPNIRPVPPPSTAAEETDSQDPNTDFAVLHHGPHKIDEDTKTQDLEKDTIIRHHGPHKIDEGEDKLGGAQPDTCDQLACKDCLKYCGGWPNFSCYYFECMNQKCKNCNVISH</sequence>
<organism evidence="1 2">
    <name type="scientific">Xylaria curta</name>
    <dbReference type="NCBI Taxonomy" id="42375"/>
    <lineage>
        <taxon>Eukaryota</taxon>
        <taxon>Fungi</taxon>
        <taxon>Dikarya</taxon>
        <taxon>Ascomycota</taxon>
        <taxon>Pezizomycotina</taxon>
        <taxon>Sordariomycetes</taxon>
        <taxon>Xylariomycetidae</taxon>
        <taxon>Xylariales</taxon>
        <taxon>Xylariaceae</taxon>
        <taxon>Xylaria</taxon>
    </lineage>
</organism>